<dbReference type="GO" id="GO:0003677">
    <property type="term" value="F:DNA binding"/>
    <property type="evidence" value="ECO:0007669"/>
    <property type="project" value="UniProtKB-KW"/>
</dbReference>
<evidence type="ECO:0000259" key="4">
    <source>
        <dbReference type="PROSITE" id="PS50042"/>
    </source>
</evidence>
<keyword evidence="3" id="KW-0804">Transcription</keyword>
<dbReference type="PROSITE" id="PS51063">
    <property type="entry name" value="HTH_CRP_2"/>
    <property type="match status" value="1"/>
</dbReference>
<dbReference type="GO" id="GO:0005829">
    <property type="term" value="C:cytosol"/>
    <property type="evidence" value="ECO:0007669"/>
    <property type="project" value="TreeGrafter"/>
</dbReference>
<evidence type="ECO:0000256" key="1">
    <source>
        <dbReference type="ARBA" id="ARBA00023015"/>
    </source>
</evidence>
<sequence>MQLAYMQEYKSGEVFVGRGQHLLKQNTTTDHLYTVLGGVMLRYRTLDDGRRQIVNFLFPGDLIGLQSAFDDEVCHSVEALVDSRLCRFEKQDFHDLIVKHPSLGFDITWLAAKEETALESHLVSLGQRSAKERVTYLAVWLLNRASATGMLEDDNRLTLPIKQAQIADMLGLSLVHTNRTLKALSREGLVDWKPGRIRIADIDKAAKYAEVPRYSKNDRPFI</sequence>
<dbReference type="InterPro" id="IPR018490">
    <property type="entry name" value="cNMP-bd_dom_sf"/>
</dbReference>
<dbReference type="InterPro" id="IPR050397">
    <property type="entry name" value="Env_Response_Regulators"/>
</dbReference>
<dbReference type="Proteomes" id="UP000561438">
    <property type="component" value="Unassembled WGS sequence"/>
</dbReference>
<dbReference type="AlphaFoldDB" id="A0A850H778"/>
<feature type="domain" description="HTH crp-type" evidence="5">
    <location>
        <begin position="128"/>
        <end position="203"/>
    </location>
</feature>
<proteinExistence type="predicted"/>
<dbReference type="GO" id="GO:0003700">
    <property type="term" value="F:DNA-binding transcription factor activity"/>
    <property type="evidence" value="ECO:0007669"/>
    <property type="project" value="TreeGrafter"/>
</dbReference>
<dbReference type="Gene3D" id="1.10.10.10">
    <property type="entry name" value="Winged helix-like DNA-binding domain superfamily/Winged helix DNA-binding domain"/>
    <property type="match status" value="1"/>
</dbReference>
<dbReference type="InterPro" id="IPR014710">
    <property type="entry name" value="RmlC-like_jellyroll"/>
</dbReference>
<gene>
    <name evidence="6" type="ORF">HUV48_08485</name>
</gene>
<dbReference type="Pfam" id="PF13545">
    <property type="entry name" value="HTH_Crp_2"/>
    <property type="match status" value="1"/>
</dbReference>
<dbReference type="SMART" id="SM00419">
    <property type="entry name" value="HTH_CRP"/>
    <property type="match status" value="1"/>
</dbReference>
<protein>
    <submittedName>
        <fullName evidence="6">Crp/Fnr family transcriptional regulator</fullName>
    </submittedName>
</protein>
<dbReference type="InterPro" id="IPR036390">
    <property type="entry name" value="WH_DNA-bd_sf"/>
</dbReference>
<evidence type="ECO:0000313" key="7">
    <source>
        <dbReference type="Proteomes" id="UP000561438"/>
    </source>
</evidence>
<evidence type="ECO:0000313" key="6">
    <source>
        <dbReference type="EMBL" id="NVD45055.1"/>
    </source>
</evidence>
<accession>A0A850H778</accession>
<keyword evidence="1" id="KW-0805">Transcription regulation</keyword>
<name>A0A850H778_9SPHN</name>
<dbReference type="RefSeq" id="WP_176267389.1">
    <property type="nucleotide sequence ID" value="NZ_JABWGV010000003.1"/>
</dbReference>
<organism evidence="6 7">
    <name type="scientific">Qipengyuania atrilutea</name>
    <dbReference type="NCBI Taxonomy" id="2744473"/>
    <lineage>
        <taxon>Bacteria</taxon>
        <taxon>Pseudomonadati</taxon>
        <taxon>Pseudomonadota</taxon>
        <taxon>Alphaproteobacteria</taxon>
        <taxon>Sphingomonadales</taxon>
        <taxon>Erythrobacteraceae</taxon>
        <taxon>Qipengyuania</taxon>
    </lineage>
</organism>
<dbReference type="InterPro" id="IPR012318">
    <property type="entry name" value="HTH_CRP"/>
</dbReference>
<feature type="domain" description="Cyclic nucleotide-binding" evidence="4">
    <location>
        <begin position="15"/>
        <end position="97"/>
    </location>
</feature>
<dbReference type="InterPro" id="IPR000595">
    <property type="entry name" value="cNMP-bd_dom"/>
</dbReference>
<evidence type="ECO:0000256" key="3">
    <source>
        <dbReference type="ARBA" id="ARBA00023163"/>
    </source>
</evidence>
<dbReference type="PANTHER" id="PTHR24567">
    <property type="entry name" value="CRP FAMILY TRANSCRIPTIONAL REGULATORY PROTEIN"/>
    <property type="match status" value="1"/>
</dbReference>
<evidence type="ECO:0000256" key="2">
    <source>
        <dbReference type="ARBA" id="ARBA00023125"/>
    </source>
</evidence>
<evidence type="ECO:0000259" key="5">
    <source>
        <dbReference type="PROSITE" id="PS51063"/>
    </source>
</evidence>
<dbReference type="SUPFAM" id="SSF51206">
    <property type="entry name" value="cAMP-binding domain-like"/>
    <property type="match status" value="1"/>
</dbReference>
<dbReference type="CDD" id="cd00038">
    <property type="entry name" value="CAP_ED"/>
    <property type="match status" value="1"/>
</dbReference>
<dbReference type="EMBL" id="JABWGV010000003">
    <property type="protein sequence ID" value="NVD45055.1"/>
    <property type="molecule type" value="Genomic_DNA"/>
</dbReference>
<dbReference type="InterPro" id="IPR036388">
    <property type="entry name" value="WH-like_DNA-bd_sf"/>
</dbReference>
<dbReference type="PANTHER" id="PTHR24567:SF75">
    <property type="entry name" value="FUMARATE AND NITRATE REDUCTION REGULATORY PROTEIN"/>
    <property type="match status" value="1"/>
</dbReference>
<dbReference type="Pfam" id="PF00027">
    <property type="entry name" value="cNMP_binding"/>
    <property type="match status" value="1"/>
</dbReference>
<dbReference type="SUPFAM" id="SSF46785">
    <property type="entry name" value="Winged helix' DNA-binding domain"/>
    <property type="match status" value="1"/>
</dbReference>
<reference evidence="6 7" key="1">
    <citation type="submission" date="2020-06" db="EMBL/GenBank/DDBJ databases">
        <title>Altererythrobacter sp. HHU K3-1.</title>
        <authorList>
            <person name="Zhang D."/>
            <person name="Xue H."/>
        </authorList>
    </citation>
    <scope>NUCLEOTIDE SEQUENCE [LARGE SCALE GENOMIC DNA]</scope>
    <source>
        <strain evidence="6 7">HHU K3-1</strain>
    </source>
</reference>
<keyword evidence="2" id="KW-0238">DNA-binding</keyword>
<keyword evidence="7" id="KW-1185">Reference proteome</keyword>
<dbReference type="Gene3D" id="2.60.120.10">
    <property type="entry name" value="Jelly Rolls"/>
    <property type="match status" value="1"/>
</dbReference>
<comment type="caution">
    <text evidence="6">The sequence shown here is derived from an EMBL/GenBank/DDBJ whole genome shotgun (WGS) entry which is preliminary data.</text>
</comment>
<dbReference type="PROSITE" id="PS50042">
    <property type="entry name" value="CNMP_BINDING_3"/>
    <property type="match status" value="1"/>
</dbReference>